<dbReference type="Proteomes" id="UP001216907">
    <property type="component" value="Unassembled WGS sequence"/>
</dbReference>
<dbReference type="RefSeq" id="WP_277862769.1">
    <property type="nucleotide sequence ID" value="NZ_JARRAG010000002.1"/>
</dbReference>
<organism evidence="2 3">
    <name type="scientific">Paludisphaera mucosa</name>
    <dbReference type="NCBI Taxonomy" id="3030827"/>
    <lineage>
        <taxon>Bacteria</taxon>
        <taxon>Pseudomonadati</taxon>
        <taxon>Planctomycetota</taxon>
        <taxon>Planctomycetia</taxon>
        <taxon>Isosphaerales</taxon>
        <taxon>Isosphaeraceae</taxon>
        <taxon>Paludisphaera</taxon>
    </lineage>
</organism>
<comment type="caution">
    <text evidence="2">The sequence shown here is derived from an EMBL/GenBank/DDBJ whole genome shotgun (WGS) entry which is preliminary data.</text>
</comment>
<evidence type="ECO:0000313" key="3">
    <source>
        <dbReference type="Proteomes" id="UP001216907"/>
    </source>
</evidence>
<sequence>MTNEATATIPDPRPPAAPGLWFEQAADRLVRGGIALGVVRALHLLAAGRSGWSDPALILDAAYVGVLHAVAGLALATPVRAVGAWLDLRARQGAARIGVIEHPSVAVVPSAPAYEPVAVPAAVDPLAEIRRLIHEGEWEAADQRAREVAAERADDPGVAAVVAELEHARREAGDRWRGQLQAAREVNDPTRVLELYEEAPRVLDDEARYELDRDLAKWFLDHVHRRLRSGILQMDVVSLVDRVSETFGHTKEGASLRAALPTLRRGAGLCGRCGKPYTGFASACPECLGAPEPPPPFIPELEPVDEIETVATDDAEPSWFLDPDEGPNANGRPPS</sequence>
<evidence type="ECO:0000313" key="2">
    <source>
        <dbReference type="EMBL" id="MDG3006473.1"/>
    </source>
</evidence>
<reference evidence="2 3" key="1">
    <citation type="submission" date="2023-03" db="EMBL/GenBank/DDBJ databases">
        <title>Paludisphaera mucosa sp. nov. a novel planctomycete from northern fen.</title>
        <authorList>
            <person name="Ivanova A."/>
        </authorList>
    </citation>
    <scope>NUCLEOTIDE SEQUENCE [LARGE SCALE GENOMIC DNA]</scope>
    <source>
        <strain evidence="2 3">Pla2</strain>
    </source>
</reference>
<feature type="region of interest" description="Disordered" evidence="1">
    <location>
        <begin position="312"/>
        <end position="335"/>
    </location>
</feature>
<evidence type="ECO:0000256" key="1">
    <source>
        <dbReference type="SAM" id="MobiDB-lite"/>
    </source>
</evidence>
<keyword evidence="3" id="KW-1185">Reference proteome</keyword>
<protein>
    <recommendedName>
        <fullName evidence="4">Zinc ribbon domain-containing protein</fullName>
    </recommendedName>
</protein>
<dbReference type="EMBL" id="JARRAG010000002">
    <property type="protein sequence ID" value="MDG3006473.1"/>
    <property type="molecule type" value="Genomic_DNA"/>
</dbReference>
<accession>A0ABT6FFX6</accession>
<proteinExistence type="predicted"/>
<gene>
    <name evidence="2" type="ORF">PZE19_22100</name>
</gene>
<evidence type="ECO:0008006" key="4">
    <source>
        <dbReference type="Google" id="ProtNLM"/>
    </source>
</evidence>
<name>A0ABT6FFX6_9BACT</name>